<dbReference type="CDD" id="cd02440">
    <property type="entry name" value="AdoMet_MTases"/>
    <property type="match status" value="1"/>
</dbReference>
<evidence type="ECO:0000259" key="4">
    <source>
        <dbReference type="Pfam" id="PF08241"/>
    </source>
</evidence>
<evidence type="ECO:0000256" key="2">
    <source>
        <dbReference type="ARBA" id="ARBA00022603"/>
    </source>
</evidence>
<dbReference type="SUPFAM" id="SSF53335">
    <property type="entry name" value="S-adenosyl-L-methionine-dependent methyltransferases"/>
    <property type="match status" value="1"/>
</dbReference>
<accession>A0A239BNK4</accession>
<dbReference type="PANTHER" id="PTHR44942:SF4">
    <property type="entry name" value="METHYLTRANSFERASE TYPE 11 DOMAIN-CONTAINING PROTEIN"/>
    <property type="match status" value="1"/>
</dbReference>
<dbReference type="InterPro" id="IPR029063">
    <property type="entry name" value="SAM-dependent_MTases_sf"/>
</dbReference>
<dbReference type="AlphaFoldDB" id="A0A239BNK4"/>
<keyword evidence="6" id="KW-1185">Reference proteome</keyword>
<feature type="domain" description="Methyltransferase type 11" evidence="4">
    <location>
        <begin position="45"/>
        <end position="133"/>
    </location>
</feature>
<sequence length="253" mass="27478">MQIHESSKGYHGAARDYVAGRPDYPAEAVDWLRDVIGARPDRTVLEVGAGTGKFIPTLQACGSTIVALEPIDEMRAQIVRDHPEIATLAGTADAIPLGDGAVDAIVCAQAFHWFATPAALAEMRRVLSPGGMLGLIWNGRDERVPWVAALSTITNRYEGDTPRYRTGAWRQAFPAPGFTVVGERHVGHIHAGTAEQVVLQRTLSVSFIAALPAEDRQQVEREVRALIARTPELAGGRDVAFPYETSMFAWRAV</sequence>
<dbReference type="InterPro" id="IPR013216">
    <property type="entry name" value="Methyltransf_11"/>
</dbReference>
<dbReference type="Pfam" id="PF08241">
    <property type="entry name" value="Methyltransf_11"/>
    <property type="match status" value="1"/>
</dbReference>
<proteinExistence type="inferred from homology"/>
<reference evidence="6" key="1">
    <citation type="submission" date="2017-06" db="EMBL/GenBank/DDBJ databases">
        <authorList>
            <person name="Varghese N."/>
            <person name="Submissions S."/>
        </authorList>
    </citation>
    <scope>NUCLEOTIDE SEQUENCE [LARGE SCALE GENOMIC DNA]</scope>
    <source>
        <strain evidence="6">LNB2</strain>
    </source>
</reference>
<evidence type="ECO:0000313" key="5">
    <source>
        <dbReference type="EMBL" id="SNS09202.1"/>
    </source>
</evidence>
<dbReference type="Gene3D" id="3.40.50.150">
    <property type="entry name" value="Vaccinia Virus protein VP39"/>
    <property type="match status" value="1"/>
</dbReference>
<organism evidence="5 6">
    <name type="scientific">Edaphosphingomonas laterariae</name>
    <dbReference type="NCBI Taxonomy" id="861865"/>
    <lineage>
        <taxon>Bacteria</taxon>
        <taxon>Pseudomonadati</taxon>
        <taxon>Pseudomonadota</taxon>
        <taxon>Alphaproteobacteria</taxon>
        <taxon>Sphingomonadales</taxon>
        <taxon>Rhizorhabdaceae</taxon>
        <taxon>Edaphosphingomonas</taxon>
    </lineage>
</organism>
<dbReference type="Proteomes" id="UP000198281">
    <property type="component" value="Unassembled WGS sequence"/>
</dbReference>
<keyword evidence="3 5" id="KW-0808">Transferase</keyword>
<name>A0A239BNK4_9SPHN</name>
<protein>
    <submittedName>
        <fullName evidence="5">Methyltransferase domain-containing protein</fullName>
    </submittedName>
</protein>
<dbReference type="GO" id="GO:0008757">
    <property type="term" value="F:S-adenosylmethionine-dependent methyltransferase activity"/>
    <property type="evidence" value="ECO:0007669"/>
    <property type="project" value="InterPro"/>
</dbReference>
<dbReference type="EMBL" id="FZOS01000001">
    <property type="protein sequence ID" value="SNS09202.1"/>
    <property type="molecule type" value="Genomic_DNA"/>
</dbReference>
<dbReference type="PANTHER" id="PTHR44942">
    <property type="entry name" value="METHYLTRANSF_11 DOMAIN-CONTAINING PROTEIN"/>
    <property type="match status" value="1"/>
</dbReference>
<evidence type="ECO:0000313" key="6">
    <source>
        <dbReference type="Proteomes" id="UP000198281"/>
    </source>
</evidence>
<comment type="similarity">
    <text evidence="1">Belongs to the methyltransferase superfamily.</text>
</comment>
<evidence type="ECO:0000256" key="1">
    <source>
        <dbReference type="ARBA" id="ARBA00008361"/>
    </source>
</evidence>
<keyword evidence="2 5" id="KW-0489">Methyltransferase</keyword>
<gene>
    <name evidence="5" type="ORF">SAMN06295912_101290</name>
</gene>
<evidence type="ECO:0000256" key="3">
    <source>
        <dbReference type="ARBA" id="ARBA00022679"/>
    </source>
</evidence>
<dbReference type="RefSeq" id="WP_089217805.1">
    <property type="nucleotide sequence ID" value="NZ_FZOS01000001.1"/>
</dbReference>
<dbReference type="OrthoDB" id="9777830at2"/>
<dbReference type="InterPro" id="IPR051052">
    <property type="entry name" value="Diverse_substrate_MTase"/>
</dbReference>
<dbReference type="GO" id="GO:0032259">
    <property type="term" value="P:methylation"/>
    <property type="evidence" value="ECO:0007669"/>
    <property type="project" value="UniProtKB-KW"/>
</dbReference>